<evidence type="ECO:0000313" key="5">
    <source>
        <dbReference type="RefSeq" id="XP_022245232.1"/>
    </source>
</evidence>
<feature type="region of interest" description="Disordered" evidence="1">
    <location>
        <begin position="347"/>
        <end position="411"/>
    </location>
</feature>
<dbReference type="RefSeq" id="XP_022245229.1">
    <property type="nucleotide sequence ID" value="XM_022389521.1"/>
</dbReference>
<evidence type="ECO:0000313" key="6">
    <source>
        <dbReference type="RefSeq" id="XP_022245234.1"/>
    </source>
</evidence>
<feature type="compositionally biased region" description="Basic and acidic residues" evidence="1">
    <location>
        <begin position="498"/>
        <end position="512"/>
    </location>
</feature>
<evidence type="ECO:0000313" key="2">
    <source>
        <dbReference type="Proteomes" id="UP000694941"/>
    </source>
</evidence>
<proteinExistence type="predicted"/>
<protein>
    <submittedName>
        <fullName evidence="3 4">Uncharacterized protein LOC111086482</fullName>
    </submittedName>
</protein>
<accession>A0ABM1SNN2</accession>
<feature type="region of interest" description="Disordered" evidence="1">
    <location>
        <begin position="286"/>
        <end position="332"/>
    </location>
</feature>
<feature type="compositionally biased region" description="Basic and acidic residues" evidence="1">
    <location>
        <begin position="386"/>
        <end position="405"/>
    </location>
</feature>
<evidence type="ECO:0000313" key="4">
    <source>
        <dbReference type="RefSeq" id="XP_022245229.1"/>
    </source>
</evidence>
<dbReference type="PANTHER" id="PTHR21219:SF4">
    <property type="entry name" value="PID DOMAIN-CONTAINING PROTEIN"/>
    <property type="match status" value="1"/>
</dbReference>
<dbReference type="Proteomes" id="UP000694941">
    <property type="component" value="Unplaced"/>
</dbReference>
<organism evidence="2 7">
    <name type="scientific">Limulus polyphemus</name>
    <name type="common">Atlantic horseshoe crab</name>
    <dbReference type="NCBI Taxonomy" id="6850"/>
    <lineage>
        <taxon>Eukaryota</taxon>
        <taxon>Metazoa</taxon>
        <taxon>Ecdysozoa</taxon>
        <taxon>Arthropoda</taxon>
        <taxon>Chelicerata</taxon>
        <taxon>Merostomata</taxon>
        <taxon>Xiphosura</taxon>
        <taxon>Limulidae</taxon>
        <taxon>Limulus</taxon>
    </lineage>
</organism>
<feature type="compositionally biased region" description="Low complexity" evidence="1">
    <location>
        <begin position="376"/>
        <end position="385"/>
    </location>
</feature>
<feature type="region of interest" description="Disordered" evidence="1">
    <location>
        <begin position="498"/>
        <end position="527"/>
    </location>
</feature>
<gene>
    <name evidence="3 4 5 6 7" type="primary">LOC111086482</name>
</gene>
<dbReference type="PANTHER" id="PTHR21219">
    <property type="entry name" value="FI19613P1"/>
    <property type="match status" value="1"/>
</dbReference>
<feature type="compositionally biased region" description="Basic and acidic residues" evidence="1">
    <location>
        <begin position="323"/>
        <end position="332"/>
    </location>
</feature>
<dbReference type="RefSeq" id="XP_022245232.1">
    <property type="nucleotide sequence ID" value="XM_022389524.1"/>
</dbReference>
<reference evidence="3 4" key="1">
    <citation type="submission" date="2025-05" db="UniProtKB">
        <authorList>
            <consortium name="RefSeq"/>
        </authorList>
    </citation>
    <scope>IDENTIFICATION</scope>
    <source>
        <tissue evidence="3 4">Muscle</tissue>
    </source>
</reference>
<feature type="compositionally biased region" description="Polar residues" evidence="1">
    <location>
        <begin position="513"/>
        <end position="526"/>
    </location>
</feature>
<evidence type="ECO:0000313" key="7">
    <source>
        <dbReference type="RefSeq" id="XP_022245238.1"/>
    </source>
</evidence>
<evidence type="ECO:0000313" key="3">
    <source>
        <dbReference type="RefSeq" id="XP_022245219.1"/>
    </source>
</evidence>
<feature type="compositionally biased region" description="Basic and acidic residues" evidence="1">
    <location>
        <begin position="358"/>
        <end position="368"/>
    </location>
</feature>
<keyword evidence="2" id="KW-1185">Reference proteome</keyword>
<sequence>MIIHDSHGPAGPEELDDGFHVRYLGSVLFPTRKKKVNMQTIQRPLLDLYTKSRRRGEDHRTVHPLALTQYLLLSDYGLVVAENEDNRETGTREAVVRKVITPVSGMILWAAVRFHTRILKRRMFGAAFVPLACSDAVVDKGNCVPLTAKHRFLVSLTHPSLFACFLHCVGSSKSVECHAFVCANAEDAMIICSSLDSIKQTYERIGSLELLFIERSSSRTSDVSGRFFNNNNVLMPEMETYSIITHTSENSNRQITRQPHQSIATRWMNVRTSGPGFETCYENGMKEIPSSPDSNKKYTRNSHGIEKGKLQKLTPMSPHHRRKNEEVYNRSRSCERLVEKINGSDIDQHRSKSCSRLADVHSSPEYKNRSYPANLNRNSSSSSFENQRRSHEERYVKASPEERTNPSRIIRKQVLQNRSKSMEKMNHNDGHSSSENDRNVAKVNRCRSAERIENKLSLSPLLSQGNATKNPNQSMGNAFNLNPSLLGYEKKATLVRNSKQEQFEHQSNEFRHNQNNSSNRTNTAKTENLKESLLPEHEREHIWKVIQKHSNVHNTTPQLYQSKSVEPCSTTEGTVRIIPIRIAEQDRPVCVLNDSNQKDSVTITQTINMECESDSQYSSDSTRKKNVEYSIKNHEVESDIDSRLERFTSSESSVYYTNSLNKKKQSKNFHKSGESTLQLPKQYFTVQCVSENVNEYDPRTHVNKHLLLKIQQKLIEKKKWNFLRQWILVARASILA</sequence>
<dbReference type="RefSeq" id="XP_022245219.1">
    <property type="nucleotide sequence ID" value="XM_022389511.1"/>
</dbReference>
<name>A0ABM1SNN2_LIMPO</name>
<dbReference type="RefSeq" id="XP_022245234.1">
    <property type="nucleotide sequence ID" value="XM_022389526.1"/>
</dbReference>
<evidence type="ECO:0000256" key="1">
    <source>
        <dbReference type="SAM" id="MobiDB-lite"/>
    </source>
</evidence>
<dbReference type="GeneID" id="111086482"/>
<dbReference type="RefSeq" id="XP_022245238.1">
    <property type="nucleotide sequence ID" value="XM_022389530.1"/>
</dbReference>